<organism evidence="1 2">
    <name type="scientific">Hypoxylon rubiginosum</name>
    <dbReference type="NCBI Taxonomy" id="110542"/>
    <lineage>
        <taxon>Eukaryota</taxon>
        <taxon>Fungi</taxon>
        <taxon>Dikarya</taxon>
        <taxon>Ascomycota</taxon>
        <taxon>Pezizomycotina</taxon>
        <taxon>Sordariomycetes</taxon>
        <taxon>Xylariomycetidae</taxon>
        <taxon>Xylariales</taxon>
        <taxon>Hypoxylaceae</taxon>
        <taxon>Hypoxylon</taxon>
    </lineage>
</organism>
<name>A0ACB9ZGC4_9PEZI</name>
<accession>A0ACB9ZGC4</accession>
<gene>
    <name evidence="1" type="ORF">F4820DRAFT_442671</name>
</gene>
<protein>
    <submittedName>
        <fullName evidence="1">Uncharacterized protein</fullName>
    </submittedName>
</protein>
<comment type="caution">
    <text evidence="1">The sequence shown here is derived from an EMBL/GenBank/DDBJ whole genome shotgun (WGS) entry which is preliminary data.</text>
</comment>
<proteinExistence type="predicted"/>
<keyword evidence="2" id="KW-1185">Reference proteome</keyword>
<dbReference type="Proteomes" id="UP001497700">
    <property type="component" value="Unassembled WGS sequence"/>
</dbReference>
<dbReference type="EMBL" id="MU393422">
    <property type="protein sequence ID" value="KAI4870802.1"/>
    <property type="molecule type" value="Genomic_DNA"/>
</dbReference>
<sequence length="423" mass="47987">MGRKNIQYRAASGIHRLKPRFTRLQSRRRKQLAKTTRQQPTSKRTPSSQDSIVFTAQGARSRYSAHSDVSTWLESSGLDGEELDCQADLEDFTSDDDTFKLSHGEASGSSEETAMEEYKRLASYSRVQQSVLKYHNIFIRGEAIDVPSDIAKIIDQIRAKRIYPPPSEEEINRIGEPKYGVLYGDENGVETKNLAMRLPLGKSDIRDVFAETLFASALKLGSGGFTRYASKHGYSPTAWELGVEGISRPAPDMLFGSSAHLFSKQGGPAVEHNLAQAREEVHYPFLVVEIDWPLWATEHQCVMGCASCSDIAGKFNDRIQAKKASREKPLETVAFGFISNGTEARLYISWREYSPEAGMVFEVREIDTFLVQSEYLKMRMRIFNIFEWAEERERRLSGILNDIYPTAEESNVEDFRQLNIYED</sequence>
<evidence type="ECO:0000313" key="1">
    <source>
        <dbReference type="EMBL" id="KAI4870802.1"/>
    </source>
</evidence>
<reference evidence="1 2" key="1">
    <citation type="journal article" date="2022" name="New Phytol.">
        <title>Ecological generalism drives hyperdiversity of secondary metabolite gene clusters in xylarialean endophytes.</title>
        <authorList>
            <person name="Franco M.E.E."/>
            <person name="Wisecaver J.H."/>
            <person name="Arnold A.E."/>
            <person name="Ju Y.M."/>
            <person name="Slot J.C."/>
            <person name="Ahrendt S."/>
            <person name="Moore L.P."/>
            <person name="Eastman K.E."/>
            <person name="Scott K."/>
            <person name="Konkel Z."/>
            <person name="Mondo S.J."/>
            <person name="Kuo A."/>
            <person name="Hayes R.D."/>
            <person name="Haridas S."/>
            <person name="Andreopoulos B."/>
            <person name="Riley R."/>
            <person name="LaButti K."/>
            <person name="Pangilinan J."/>
            <person name="Lipzen A."/>
            <person name="Amirebrahimi M."/>
            <person name="Yan J."/>
            <person name="Adam C."/>
            <person name="Keymanesh K."/>
            <person name="Ng V."/>
            <person name="Louie K."/>
            <person name="Northen T."/>
            <person name="Drula E."/>
            <person name="Henrissat B."/>
            <person name="Hsieh H.M."/>
            <person name="Youens-Clark K."/>
            <person name="Lutzoni F."/>
            <person name="Miadlikowska J."/>
            <person name="Eastwood D.C."/>
            <person name="Hamelin R.C."/>
            <person name="Grigoriev I.V."/>
            <person name="U'Ren J.M."/>
        </authorList>
    </citation>
    <scope>NUCLEOTIDE SEQUENCE [LARGE SCALE GENOMIC DNA]</scope>
    <source>
        <strain evidence="1 2">CBS 119005</strain>
    </source>
</reference>
<evidence type="ECO:0000313" key="2">
    <source>
        <dbReference type="Proteomes" id="UP001497700"/>
    </source>
</evidence>